<evidence type="ECO:0000313" key="2">
    <source>
        <dbReference type="EMBL" id="GAA2893100.1"/>
    </source>
</evidence>
<feature type="transmembrane region" description="Helical" evidence="1">
    <location>
        <begin position="26"/>
        <end position="44"/>
    </location>
</feature>
<gene>
    <name evidence="2" type="ORF">GCM10010517_57630</name>
</gene>
<evidence type="ECO:0000256" key="1">
    <source>
        <dbReference type="SAM" id="Phobius"/>
    </source>
</evidence>
<evidence type="ECO:0000313" key="3">
    <source>
        <dbReference type="Proteomes" id="UP001500831"/>
    </source>
</evidence>
<feature type="transmembrane region" description="Helical" evidence="1">
    <location>
        <begin position="118"/>
        <end position="139"/>
    </location>
</feature>
<sequence length="180" mass="18788">MAVASFLGWTALAVESFITPPPQDYRDALILIPWTLYAIVIVGVHQAQRERTGGFAVIGLVLTLAGMATSAVGNVGVLLGSQAMVAVSFPIGPGLFSLGMLLFGIATFRAGILPRYAGVMLVLAQPLTIGIGVALSWHVPVHPHGSFTGGLGHGITVLMLAIALVRVQRMGEPQQATVPR</sequence>
<keyword evidence="1" id="KW-1133">Transmembrane helix</keyword>
<protein>
    <submittedName>
        <fullName evidence="2">Uncharacterized protein</fullName>
    </submittedName>
</protein>
<dbReference type="Proteomes" id="UP001500831">
    <property type="component" value="Unassembled WGS sequence"/>
</dbReference>
<reference evidence="3" key="1">
    <citation type="journal article" date="2019" name="Int. J. Syst. Evol. Microbiol.">
        <title>The Global Catalogue of Microorganisms (GCM) 10K type strain sequencing project: providing services to taxonomists for standard genome sequencing and annotation.</title>
        <authorList>
            <consortium name="The Broad Institute Genomics Platform"/>
            <consortium name="The Broad Institute Genome Sequencing Center for Infectious Disease"/>
            <person name="Wu L."/>
            <person name="Ma J."/>
        </authorList>
    </citation>
    <scope>NUCLEOTIDE SEQUENCE [LARGE SCALE GENOMIC DNA]</scope>
    <source>
        <strain evidence="3">JCM 6242</strain>
    </source>
</reference>
<keyword evidence="3" id="KW-1185">Reference proteome</keyword>
<organism evidence="2 3">
    <name type="scientific">Streptosporangium fragile</name>
    <dbReference type="NCBI Taxonomy" id="46186"/>
    <lineage>
        <taxon>Bacteria</taxon>
        <taxon>Bacillati</taxon>
        <taxon>Actinomycetota</taxon>
        <taxon>Actinomycetes</taxon>
        <taxon>Streptosporangiales</taxon>
        <taxon>Streptosporangiaceae</taxon>
        <taxon>Streptosporangium</taxon>
    </lineage>
</organism>
<proteinExistence type="predicted"/>
<keyword evidence="1" id="KW-0812">Transmembrane</keyword>
<comment type="caution">
    <text evidence="2">The sequence shown here is derived from an EMBL/GenBank/DDBJ whole genome shotgun (WGS) entry which is preliminary data.</text>
</comment>
<dbReference type="EMBL" id="BAAAVI010000050">
    <property type="protein sequence ID" value="GAA2893100.1"/>
    <property type="molecule type" value="Genomic_DNA"/>
</dbReference>
<name>A0ABP6IKQ6_9ACTN</name>
<feature type="transmembrane region" description="Helical" evidence="1">
    <location>
        <begin position="145"/>
        <end position="165"/>
    </location>
</feature>
<accession>A0ABP6IKQ6</accession>
<keyword evidence="1" id="KW-0472">Membrane</keyword>
<feature type="transmembrane region" description="Helical" evidence="1">
    <location>
        <begin position="85"/>
        <end position="106"/>
    </location>
</feature>
<feature type="transmembrane region" description="Helical" evidence="1">
    <location>
        <begin position="56"/>
        <end position="79"/>
    </location>
</feature>